<dbReference type="SUPFAM" id="SSF89155">
    <property type="entry name" value="TorD-like"/>
    <property type="match status" value="1"/>
</dbReference>
<dbReference type="InterPro" id="IPR020945">
    <property type="entry name" value="DMSO/NO3_reduct_chaperone"/>
</dbReference>
<dbReference type="Pfam" id="PF02613">
    <property type="entry name" value="Nitrate_red_del"/>
    <property type="match status" value="1"/>
</dbReference>
<dbReference type="Gene3D" id="1.10.3480.10">
    <property type="entry name" value="TorD-like"/>
    <property type="match status" value="1"/>
</dbReference>
<name>B1YDY6_PYRNV</name>
<dbReference type="GeneID" id="6164624"/>
<dbReference type="AlphaFoldDB" id="B1YDY6"/>
<gene>
    <name evidence="2" type="ordered locus">Tneu_1068</name>
</gene>
<dbReference type="PANTHER" id="PTHR34227">
    <property type="entry name" value="CHAPERONE PROTEIN YCDY"/>
    <property type="match status" value="1"/>
</dbReference>
<evidence type="ECO:0000313" key="3">
    <source>
        <dbReference type="Proteomes" id="UP000001694"/>
    </source>
</evidence>
<organism evidence="2 3">
    <name type="scientific">Pyrobaculum neutrophilum (strain DSM 2338 / JCM 9278 / NBRC 100436 / V24Sta)</name>
    <name type="common">Thermoproteus neutrophilus</name>
    <dbReference type="NCBI Taxonomy" id="444157"/>
    <lineage>
        <taxon>Archaea</taxon>
        <taxon>Thermoproteota</taxon>
        <taxon>Thermoprotei</taxon>
        <taxon>Thermoproteales</taxon>
        <taxon>Thermoproteaceae</taxon>
        <taxon>Pyrobaculum</taxon>
    </lineage>
</organism>
<dbReference type="EMBL" id="CP001014">
    <property type="protein sequence ID" value="ACB39999.1"/>
    <property type="molecule type" value="Genomic_DNA"/>
</dbReference>
<dbReference type="eggNOG" id="arCOG01506">
    <property type="taxonomic scope" value="Archaea"/>
</dbReference>
<dbReference type="KEGG" id="tne:Tneu_1068"/>
<sequence>MSSAGMYFFLSRLVLKELEPAELPQVEKVAAELPEPYRSAMLGELKREEAYLRLRVDYTKTFIQYVHPYESVFRDPSGLLCTDLSSEVVRFYRKMGYEPDLREARVRCGDHLGLELAFVGILLEEGKTAEALQFLERHLLRWGPLAGIAIREAASTPFYSAVGDLVVKFLLEDYENLR</sequence>
<dbReference type="RefSeq" id="WP_012350418.1">
    <property type="nucleotide sequence ID" value="NC_010525.1"/>
</dbReference>
<keyword evidence="1" id="KW-0143">Chaperone</keyword>
<protein>
    <submittedName>
        <fullName evidence="2">Uncharacterized component of anaerobic dehydrogenase</fullName>
    </submittedName>
</protein>
<proteinExistence type="predicted"/>
<dbReference type="Proteomes" id="UP000001694">
    <property type="component" value="Chromosome"/>
</dbReference>
<dbReference type="InterPro" id="IPR050289">
    <property type="entry name" value="TorD/DmsD_chaperones"/>
</dbReference>
<accession>B1YDY6</accession>
<reference evidence="2" key="1">
    <citation type="submission" date="2008-03" db="EMBL/GenBank/DDBJ databases">
        <title>Complete sequence of Thermoproteus neutrophilus V24Sta.</title>
        <authorList>
            <consortium name="US DOE Joint Genome Institute"/>
            <person name="Copeland A."/>
            <person name="Lucas S."/>
            <person name="Lapidus A."/>
            <person name="Glavina del Rio T."/>
            <person name="Dalin E."/>
            <person name="Tice H."/>
            <person name="Bruce D."/>
            <person name="Goodwin L."/>
            <person name="Pitluck S."/>
            <person name="Sims D."/>
            <person name="Brettin T."/>
            <person name="Detter J.C."/>
            <person name="Han C."/>
            <person name="Kuske C.R."/>
            <person name="Schmutz J."/>
            <person name="Larimer F."/>
            <person name="Land M."/>
            <person name="Hauser L."/>
            <person name="Kyrpides N."/>
            <person name="Mikhailova N."/>
            <person name="Biddle J.F."/>
            <person name="Zhang Z."/>
            <person name="Fitz-Gibbon S.T."/>
            <person name="Lowe T.M."/>
            <person name="Saltikov C."/>
            <person name="House C.H."/>
            <person name="Richardson P."/>
        </authorList>
    </citation>
    <scope>NUCLEOTIDE SEQUENCE [LARGE SCALE GENOMIC DNA]</scope>
    <source>
        <strain evidence="2">V24Sta</strain>
    </source>
</reference>
<dbReference type="InterPro" id="IPR036411">
    <property type="entry name" value="TorD-like_sf"/>
</dbReference>
<dbReference type="STRING" id="444157.Tneu_1068"/>
<dbReference type="HOGENOM" id="CLU_1507444_0_0_2"/>
<evidence type="ECO:0000313" key="2">
    <source>
        <dbReference type="EMBL" id="ACB39999.1"/>
    </source>
</evidence>
<keyword evidence="3" id="KW-1185">Reference proteome</keyword>
<evidence type="ECO:0000256" key="1">
    <source>
        <dbReference type="ARBA" id="ARBA00023186"/>
    </source>
</evidence>
<dbReference type="PANTHER" id="PTHR34227:SF1">
    <property type="entry name" value="DIMETHYL SULFOXIDE REDUCTASE CHAPERONE-RELATED"/>
    <property type="match status" value="1"/>
</dbReference>